<dbReference type="GO" id="GO:0098609">
    <property type="term" value="P:cell-cell adhesion"/>
    <property type="evidence" value="ECO:0007669"/>
    <property type="project" value="TreeGrafter"/>
</dbReference>
<dbReference type="SMART" id="SM00406">
    <property type="entry name" value="IGv"/>
    <property type="match status" value="1"/>
</dbReference>
<reference evidence="17 18" key="1">
    <citation type="journal article" date="2018" name="Nat. Ecol. Evol.">
        <title>Genomic signatures of mitonuclear coevolution across populations of Tigriopus californicus.</title>
        <authorList>
            <person name="Barreto F.S."/>
            <person name="Watson E.T."/>
            <person name="Lima T.G."/>
            <person name="Willett C.S."/>
            <person name="Edmands S."/>
            <person name="Li W."/>
            <person name="Burton R.S."/>
        </authorList>
    </citation>
    <scope>NUCLEOTIDE SEQUENCE [LARGE SCALE GENOMIC DNA]</scope>
    <source>
        <strain evidence="17 18">San Diego</strain>
    </source>
</reference>
<evidence type="ECO:0000256" key="5">
    <source>
        <dbReference type="ARBA" id="ARBA00022692"/>
    </source>
</evidence>
<evidence type="ECO:0000313" key="17">
    <source>
        <dbReference type="EMBL" id="TRY69567.1"/>
    </source>
</evidence>
<feature type="region of interest" description="Disordered" evidence="13">
    <location>
        <begin position="309"/>
        <end position="330"/>
    </location>
</feature>
<dbReference type="InterPro" id="IPR013106">
    <property type="entry name" value="Ig_V-set"/>
</dbReference>
<dbReference type="GO" id="GO:0009653">
    <property type="term" value="P:anatomical structure morphogenesis"/>
    <property type="evidence" value="ECO:0007669"/>
    <property type="project" value="UniProtKB-ARBA"/>
</dbReference>
<feature type="compositionally biased region" description="Low complexity" evidence="13">
    <location>
        <begin position="1198"/>
        <end position="1221"/>
    </location>
</feature>
<dbReference type="OMA" id="ECMEMRE"/>
<evidence type="ECO:0000259" key="16">
    <source>
        <dbReference type="PROSITE" id="PS50853"/>
    </source>
</evidence>
<feature type="compositionally biased region" description="Basic residues" evidence="13">
    <location>
        <begin position="1236"/>
        <end position="1245"/>
    </location>
</feature>
<feature type="region of interest" description="Disordered" evidence="13">
    <location>
        <begin position="1106"/>
        <end position="1175"/>
    </location>
</feature>
<evidence type="ECO:0000256" key="14">
    <source>
        <dbReference type="SAM" id="Phobius"/>
    </source>
</evidence>
<dbReference type="InterPro" id="IPR013098">
    <property type="entry name" value="Ig_I-set"/>
</dbReference>
<feature type="domain" description="Ig-like" evidence="15">
    <location>
        <begin position="213"/>
        <end position="298"/>
    </location>
</feature>
<evidence type="ECO:0000259" key="15">
    <source>
        <dbReference type="PROSITE" id="PS50835"/>
    </source>
</evidence>
<evidence type="ECO:0000256" key="8">
    <source>
        <dbReference type="ARBA" id="ARBA00022989"/>
    </source>
</evidence>
<gene>
    <name evidence="17" type="ORF">TCAL_07630</name>
</gene>
<dbReference type="GO" id="GO:0030154">
    <property type="term" value="P:cell differentiation"/>
    <property type="evidence" value="ECO:0007669"/>
    <property type="project" value="UniProtKB-ARBA"/>
</dbReference>
<dbReference type="CDD" id="cd00063">
    <property type="entry name" value="FN3"/>
    <property type="match status" value="6"/>
</dbReference>
<organism evidence="17 18">
    <name type="scientific">Tigriopus californicus</name>
    <name type="common">Marine copepod</name>
    <dbReference type="NCBI Taxonomy" id="6832"/>
    <lineage>
        <taxon>Eukaryota</taxon>
        <taxon>Metazoa</taxon>
        <taxon>Ecdysozoa</taxon>
        <taxon>Arthropoda</taxon>
        <taxon>Crustacea</taxon>
        <taxon>Multicrustacea</taxon>
        <taxon>Hexanauplia</taxon>
        <taxon>Copepoda</taxon>
        <taxon>Harpacticoida</taxon>
        <taxon>Harpacticidae</taxon>
        <taxon>Tigriopus</taxon>
    </lineage>
</organism>
<protein>
    <recommendedName>
        <fullName evidence="19">Neogenin</fullName>
    </recommendedName>
</protein>
<dbReference type="InterPro" id="IPR003599">
    <property type="entry name" value="Ig_sub"/>
</dbReference>
<dbReference type="PRINTS" id="PR00014">
    <property type="entry name" value="FNTYPEIII"/>
</dbReference>
<dbReference type="GO" id="GO:0005886">
    <property type="term" value="C:plasma membrane"/>
    <property type="evidence" value="ECO:0007669"/>
    <property type="project" value="UniProtKB-SubCell"/>
</dbReference>
<dbReference type="PROSITE" id="PS50853">
    <property type="entry name" value="FN3"/>
    <property type="match status" value="6"/>
</dbReference>
<sequence length="1355" mass="149095">MKELRQELSREPLGAQLTRFETEPEDQTVFLGQTAVFQCSMTSLDHTDLEIVWLKDDQNLFLDHRMKILPSGMLAIADIRISDRAEYRCNASNEETWKLSQIGHLRLNLDMVLSNTPVPPMFIARPKNLKAEEGQTLTLDCAANGIPKPFITWLKDGSTVDLSHLDSRFTKIGSGSLQIKNVQVNDKGTYQCRAENSEDSVDAGSILEVRVKPRFIRTPQSTAAVVKDDIELECEVYGVPNPVVQWYKKGDLIIESEYFQIVRGSNLKILGLVELDSGFYQCMASNPIGNVQASAQLLVKPQDSKSYNNHGFTSNHLRTPSASQPDQKSRSNLGELVFRDTPSPPTNIRAVIVSARFITLSWTKPAVTNGPLLGFSVYYKERGSNRERVLNSTRGNLEELNVQGLVPGTRYIMRVVAHNEHGAGDSSQPLEVSTQDELDVPGPVSQLTARPTSSFSILISWGKPSYSNTFVTSYKLYYRRDDEMEVKSMTLNSLQYHLTELREYTEYTFWISAFNSNGEGAFSEEIVTRTFSDVPADPPQNVTLEADSSKSLIIRWEPPPKESQNGILTGYKIRWRRKGKGKSDIFTTDGSRRLFAITGLDNGQEYQVKISAITVNGTGPATPWMSERTFDTDLDESLYGQGGDTDLDESVVPNPPNSLKAKAYDSRIEISWTPPRDNKILVRGYTIGWGKGIPDEYTKVVDDKQRDFAIKGLKPNSEYVISLRAYNNIGDGRPIYETIRTSDEIHDEPLSPFSPPIKLHARILSSKTALLTWLDSSLPKNQVIPDHRYYIVRYTSVKTLSTNKPRHEYRNSTDLNVMIDNLRPSTEYEFTVKVVKGRRQSRWSLVALNHTEEAAPGSPPRDLSLRSKSGDPETVVLSWRAPKIPNGQINGYVIHYTIDKRAEDRDWYVKPLLGDHTTTTISNLVPSTKYFFKISARNSKGSGPVSLVASYTTPRGMIGDYSGSESNPANQEISPVILYAVAGVASGIIILVVIGAVFVVLRCTRSNSSAPGPSGQGNKRQNHNGNKPYLNGEIGSQRDKLNPPPPDLWIGHDQLELKAMSDVDPDETGETSIARSTPIDYASGRSMSSIDRGRGYGMAYSAVASSIPGQPNGAPGSTSSTYIRSQYSLNPPPPLGSPDDLPPPGYAPSDAPSTIEDNSGWGANTTASSIDGGSQMGMANGTCSIAVAPPMLPPTYLSSAMSTSSGDSSSGGSRQSSSNHSQPMKSFSHIIPGANHQHHHHHHQPQPKNIVRPQPTSPFKRPLLSGFASSSSPPGSSDSCSSKADPDGTPMHSGQLPALGLIRSPDILNSLSHQITPSLSTEELREEMKNLEGLMKDLNTISKSSQGTNIHRYPC</sequence>
<dbReference type="InterPro" id="IPR010560">
    <property type="entry name" value="Neogenin_C"/>
</dbReference>
<feature type="region of interest" description="Disordered" evidence="13">
    <location>
        <begin position="1007"/>
        <end position="1051"/>
    </location>
</feature>
<feature type="domain" description="Fibronectin type-III" evidence="16">
    <location>
        <begin position="652"/>
        <end position="745"/>
    </location>
</feature>
<feature type="compositionally biased region" description="Polar residues" evidence="13">
    <location>
        <begin position="1151"/>
        <end position="1172"/>
    </location>
</feature>
<comment type="subcellular location">
    <subcellularLocation>
        <location evidence="1">Cell membrane</location>
    </subcellularLocation>
    <subcellularLocation>
        <location evidence="2">Membrane</location>
        <topology evidence="2">Single-pass type I membrane protein</topology>
    </subcellularLocation>
</comment>
<dbReference type="SMART" id="SM00060">
    <property type="entry name" value="FN3"/>
    <property type="match status" value="6"/>
</dbReference>
<evidence type="ECO:0000256" key="3">
    <source>
        <dbReference type="ARBA" id="ARBA00009588"/>
    </source>
</evidence>
<evidence type="ECO:0000256" key="2">
    <source>
        <dbReference type="ARBA" id="ARBA00004479"/>
    </source>
</evidence>
<feature type="transmembrane region" description="Helical" evidence="14">
    <location>
        <begin position="976"/>
        <end position="1001"/>
    </location>
</feature>
<evidence type="ECO:0000256" key="4">
    <source>
        <dbReference type="ARBA" id="ARBA00022475"/>
    </source>
</evidence>
<keyword evidence="8 14" id="KW-1133">Transmembrane helix</keyword>
<dbReference type="Proteomes" id="UP000318571">
    <property type="component" value="Chromosome 1"/>
</dbReference>
<dbReference type="InterPro" id="IPR036179">
    <property type="entry name" value="Ig-like_dom_sf"/>
</dbReference>
<feature type="domain" description="Ig-like" evidence="15">
    <location>
        <begin position="120"/>
        <end position="208"/>
    </location>
</feature>
<feature type="domain" description="Fibronectin type-III" evidence="16">
    <location>
        <begin position="443"/>
        <end position="533"/>
    </location>
</feature>
<dbReference type="InterPro" id="IPR036116">
    <property type="entry name" value="FN3_sf"/>
</dbReference>
<evidence type="ECO:0000313" key="18">
    <source>
        <dbReference type="Proteomes" id="UP000318571"/>
    </source>
</evidence>
<comment type="caution">
    <text evidence="17">The sequence shown here is derived from an EMBL/GenBank/DDBJ whole genome shotgun (WGS) entry which is preliminary data.</text>
</comment>
<keyword evidence="5 14" id="KW-0812">Transmembrane</keyword>
<evidence type="ECO:0000256" key="12">
    <source>
        <dbReference type="ARBA" id="ARBA00023319"/>
    </source>
</evidence>
<name>A0A553NVW3_TIGCA</name>
<dbReference type="Pfam" id="PF00041">
    <property type="entry name" value="fn3"/>
    <property type="match status" value="6"/>
</dbReference>
<dbReference type="Pfam" id="PF07679">
    <property type="entry name" value="I-set"/>
    <property type="match status" value="2"/>
</dbReference>
<dbReference type="InterPro" id="IPR003598">
    <property type="entry name" value="Ig_sub2"/>
</dbReference>
<dbReference type="FunFam" id="2.60.40.10:FF:000551">
    <property type="entry name" value="Protogenin A"/>
    <property type="match status" value="1"/>
</dbReference>
<evidence type="ECO:0000256" key="13">
    <source>
        <dbReference type="SAM" id="MobiDB-lite"/>
    </source>
</evidence>
<dbReference type="Pfam" id="PF13927">
    <property type="entry name" value="Ig_3"/>
    <property type="match status" value="1"/>
</dbReference>
<evidence type="ECO:0000256" key="7">
    <source>
        <dbReference type="ARBA" id="ARBA00022737"/>
    </source>
</evidence>
<feature type="compositionally biased region" description="Pro residues" evidence="13">
    <location>
        <begin position="1130"/>
        <end position="1146"/>
    </location>
</feature>
<keyword evidence="6" id="KW-0732">Signal</keyword>
<keyword evidence="10" id="KW-1015">Disulfide bond</keyword>
<feature type="region of interest" description="Disordered" evidence="13">
    <location>
        <begin position="1197"/>
        <end position="1297"/>
    </location>
</feature>
<proteinExistence type="inferred from homology"/>
<feature type="domain" description="Fibronectin type-III" evidence="16">
    <location>
        <begin position="859"/>
        <end position="956"/>
    </location>
</feature>
<dbReference type="SUPFAM" id="SSF48726">
    <property type="entry name" value="Immunoglobulin"/>
    <property type="match status" value="3"/>
</dbReference>
<dbReference type="Pfam" id="PF06583">
    <property type="entry name" value="Neogenin_C"/>
    <property type="match status" value="1"/>
</dbReference>
<dbReference type="InterPro" id="IPR013783">
    <property type="entry name" value="Ig-like_fold"/>
</dbReference>
<comment type="similarity">
    <text evidence="3">Belongs to the immunoglobulin superfamily. DCC family.</text>
</comment>
<keyword evidence="12" id="KW-0393">Immunoglobulin domain</keyword>
<keyword evidence="11" id="KW-0325">Glycoprotein</keyword>
<accession>A0A553NVW3</accession>
<evidence type="ECO:0000256" key="11">
    <source>
        <dbReference type="ARBA" id="ARBA00023180"/>
    </source>
</evidence>
<dbReference type="Gene3D" id="2.60.40.10">
    <property type="entry name" value="Immunoglobulins"/>
    <property type="match status" value="9"/>
</dbReference>
<dbReference type="InterPro" id="IPR007110">
    <property type="entry name" value="Ig-like_dom"/>
</dbReference>
<dbReference type="InterPro" id="IPR003961">
    <property type="entry name" value="FN3_dom"/>
</dbReference>
<evidence type="ECO:0000256" key="6">
    <source>
        <dbReference type="ARBA" id="ARBA00022729"/>
    </source>
</evidence>
<keyword evidence="18" id="KW-1185">Reference proteome</keyword>
<feature type="compositionally biased region" description="Polar residues" evidence="13">
    <location>
        <begin position="1106"/>
        <end position="1129"/>
    </location>
</feature>
<dbReference type="PANTHER" id="PTHR44170">
    <property type="entry name" value="PROTEIN SIDEKICK"/>
    <property type="match status" value="1"/>
</dbReference>
<keyword evidence="4" id="KW-1003">Cell membrane</keyword>
<feature type="domain" description="Ig-like" evidence="15">
    <location>
        <begin position="12"/>
        <end position="100"/>
    </location>
</feature>
<dbReference type="SMART" id="SM00408">
    <property type="entry name" value="IGc2"/>
    <property type="match status" value="3"/>
</dbReference>
<dbReference type="SMART" id="SM00409">
    <property type="entry name" value="IG"/>
    <property type="match status" value="3"/>
</dbReference>
<evidence type="ECO:0008006" key="19">
    <source>
        <dbReference type="Google" id="ProtNLM"/>
    </source>
</evidence>
<feature type="compositionally biased region" description="Polar residues" evidence="13">
    <location>
        <begin position="1007"/>
        <end position="1025"/>
    </location>
</feature>
<dbReference type="CDD" id="cd00096">
    <property type="entry name" value="Ig"/>
    <property type="match status" value="1"/>
</dbReference>
<feature type="compositionally biased region" description="Low complexity" evidence="13">
    <location>
        <begin position="1265"/>
        <end position="1283"/>
    </location>
</feature>
<evidence type="ECO:0000256" key="9">
    <source>
        <dbReference type="ARBA" id="ARBA00023136"/>
    </source>
</evidence>
<evidence type="ECO:0000256" key="1">
    <source>
        <dbReference type="ARBA" id="ARBA00004236"/>
    </source>
</evidence>
<dbReference type="EMBL" id="VCGU01000010">
    <property type="protein sequence ID" value="TRY69567.1"/>
    <property type="molecule type" value="Genomic_DNA"/>
</dbReference>
<evidence type="ECO:0000256" key="10">
    <source>
        <dbReference type="ARBA" id="ARBA00023157"/>
    </source>
</evidence>
<dbReference type="STRING" id="6832.A0A553NVW3"/>
<feature type="region of interest" description="Disordered" evidence="13">
    <location>
        <begin position="1063"/>
        <end position="1088"/>
    </location>
</feature>
<keyword evidence="9 14" id="KW-0472">Membrane</keyword>
<dbReference type="FunFam" id="2.60.40.10:FF:000004">
    <property type="entry name" value="DCC isoform 1"/>
    <property type="match status" value="1"/>
</dbReference>
<feature type="domain" description="Fibronectin type-III" evidence="16">
    <location>
        <begin position="538"/>
        <end position="632"/>
    </location>
</feature>
<dbReference type="PROSITE" id="PS50835">
    <property type="entry name" value="IG_LIKE"/>
    <property type="match status" value="3"/>
</dbReference>
<dbReference type="SUPFAM" id="SSF49265">
    <property type="entry name" value="Fibronectin type III"/>
    <property type="match status" value="4"/>
</dbReference>
<dbReference type="PANTHER" id="PTHR44170:SF54">
    <property type="entry name" value="FI24025P1"/>
    <property type="match status" value="1"/>
</dbReference>
<dbReference type="FunFam" id="2.60.40.10:FF:000273">
    <property type="entry name" value="contactin-3 isoform X1"/>
    <property type="match status" value="1"/>
</dbReference>
<feature type="domain" description="Fibronectin type-III" evidence="16">
    <location>
        <begin position="344"/>
        <end position="437"/>
    </location>
</feature>
<feature type="domain" description="Fibronectin type-III" evidence="16">
    <location>
        <begin position="755"/>
        <end position="854"/>
    </location>
</feature>
<keyword evidence="7" id="KW-0677">Repeat</keyword>